<evidence type="ECO:0000256" key="1">
    <source>
        <dbReference type="ARBA" id="ARBA00023002"/>
    </source>
</evidence>
<dbReference type="Proteomes" id="UP001382904">
    <property type="component" value="Unassembled WGS sequence"/>
</dbReference>
<organism evidence="2 3">
    <name type="scientific">Streptomyces caledonius</name>
    <dbReference type="NCBI Taxonomy" id="3134107"/>
    <lineage>
        <taxon>Bacteria</taxon>
        <taxon>Bacillati</taxon>
        <taxon>Actinomycetota</taxon>
        <taxon>Actinomycetes</taxon>
        <taxon>Kitasatosporales</taxon>
        <taxon>Streptomycetaceae</taxon>
        <taxon>Streptomyces</taxon>
    </lineage>
</organism>
<proteinExistence type="predicted"/>
<keyword evidence="3" id="KW-1185">Reference proteome</keyword>
<keyword evidence="1" id="KW-0560">Oxidoreductase</keyword>
<gene>
    <name evidence="2" type="ORF">WKI68_16090</name>
</gene>
<sequence length="168" mass="17657">MELTALKQSEVQVSAEDSRTMWELSVRAAALPAASTPQLADMLLDIPAGVRDPLLSFAEGTSHTGYLLLRGLEVGDLPPTPTGHDSHPLDGHGTSGTMALFADLVGSLIGYQDEKNGALIHDVHPCGARKPASRTAGRWPSTSTRKTCTTRCGPTSSACSACDRITMA</sequence>
<evidence type="ECO:0000313" key="2">
    <source>
        <dbReference type="EMBL" id="MEJ8642525.1"/>
    </source>
</evidence>
<reference evidence="2 3" key="1">
    <citation type="submission" date="2024-03" db="EMBL/GenBank/DDBJ databases">
        <title>Novel Streptomyces species of biotechnological and ecological value are a feature of Machair soil.</title>
        <authorList>
            <person name="Prole J.R."/>
            <person name="Goodfellow M."/>
            <person name="Allenby N."/>
            <person name="Ward A.C."/>
        </authorList>
    </citation>
    <scope>NUCLEOTIDE SEQUENCE [LARGE SCALE GENOMIC DNA]</scope>
    <source>
        <strain evidence="2 3">MS1.HAVA.3</strain>
    </source>
</reference>
<dbReference type="SUPFAM" id="SSF51197">
    <property type="entry name" value="Clavaminate synthase-like"/>
    <property type="match status" value="1"/>
</dbReference>
<name>A0ABU8U3R1_9ACTN</name>
<protein>
    <submittedName>
        <fullName evidence="2">Uncharacterized protein</fullName>
    </submittedName>
</protein>
<dbReference type="InterPro" id="IPR042098">
    <property type="entry name" value="TauD-like_sf"/>
</dbReference>
<accession>A0ABU8U3R1</accession>
<comment type="caution">
    <text evidence="2">The sequence shown here is derived from an EMBL/GenBank/DDBJ whole genome shotgun (WGS) entry which is preliminary data.</text>
</comment>
<evidence type="ECO:0000313" key="3">
    <source>
        <dbReference type="Proteomes" id="UP001382904"/>
    </source>
</evidence>
<dbReference type="EMBL" id="JBBKAM010000002">
    <property type="protein sequence ID" value="MEJ8642525.1"/>
    <property type="molecule type" value="Genomic_DNA"/>
</dbReference>
<dbReference type="Gene3D" id="3.60.130.10">
    <property type="entry name" value="Clavaminate synthase-like"/>
    <property type="match status" value="1"/>
</dbReference>